<dbReference type="InterPro" id="IPR003779">
    <property type="entry name" value="CMD-like"/>
</dbReference>
<feature type="domain" description="Carboxymuconolactone decarboxylase-like" evidence="1">
    <location>
        <begin position="29"/>
        <end position="105"/>
    </location>
</feature>
<evidence type="ECO:0000259" key="1">
    <source>
        <dbReference type="Pfam" id="PF02627"/>
    </source>
</evidence>
<name>A0A0S8JXV6_UNCW3</name>
<dbReference type="Gene3D" id="1.20.1290.10">
    <property type="entry name" value="AhpD-like"/>
    <property type="match status" value="1"/>
</dbReference>
<dbReference type="InterPro" id="IPR029032">
    <property type="entry name" value="AhpD-like"/>
</dbReference>
<dbReference type="PANTHER" id="PTHR33930:SF2">
    <property type="entry name" value="BLR3452 PROTEIN"/>
    <property type="match status" value="1"/>
</dbReference>
<dbReference type="EMBL" id="LJVE01000055">
    <property type="protein sequence ID" value="KPL14338.1"/>
    <property type="molecule type" value="Genomic_DNA"/>
</dbReference>
<dbReference type="SUPFAM" id="SSF69118">
    <property type="entry name" value="AhpD-like"/>
    <property type="match status" value="1"/>
</dbReference>
<keyword evidence="2" id="KW-0560">Oxidoreductase</keyword>
<accession>A0A0S8JXV6</accession>
<comment type="caution">
    <text evidence="2">The sequence shown here is derived from an EMBL/GenBank/DDBJ whole genome shotgun (WGS) entry which is preliminary data.</text>
</comment>
<dbReference type="NCBIfam" id="TIGR00778">
    <property type="entry name" value="ahpD_dom"/>
    <property type="match status" value="1"/>
</dbReference>
<reference evidence="2 3" key="1">
    <citation type="journal article" date="2015" name="Microbiome">
        <title>Genomic resolution of linkages in carbon, nitrogen, and sulfur cycling among widespread estuary sediment bacteria.</title>
        <authorList>
            <person name="Baker B.J."/>
            <person name="Lazar C.S."/>
            <person name="Teske A.P."/>
            <person name="Dick G.J."/>
        </authorList>
    </citation>
    <scope>NUCLEOTIDE SEQUENCE [LARGE SCALE GENOMIC DNA]</scope>
    <source>
        <strain evidence="2">SM1_77</strain>
    </source>
</reference>
<dbReference type="Proteomes" id="UP000050975">
    <property type="component" value="Unassembled WGS sequence"/>
</dbReference>
<gene>
    <name evidence="2" type="ORF">AMJ74_03585</name>
</gene>
<protein>
    <submittedName>
        <fullName evidence="2">Alkylhydroperoxidase</fullName>
    </submittedName>
</protein>
<keyword evidence="2" id="KW-0575">Peroxidase</keyword>
<organism evidence="2 3">
    <name type="scientific">candidate division WOR_3 bacterium SM1_77</name>
    <dbReference type="NCBI Taxonomy" id="1703778"/>
    <lineage>
        <taxon>Bacteria</taxon>
        <taxon>Bacteria division WOR-3</taxon>
    </lineage>
</organism>
<dbReference type="InterPro" id="IPR004675">
    <property type="entry name" value="AhpD_core"/>
</dbReference>
<dbReference type="PATRIC" id="fig|1703778.3.peg.393"/>
<dbReference type="GO" id="GO:0051920">
    <property type="term" value="F:peroxiredoxin activity"/>
    <property type="evidence" value="ECO:0007669"/>
    <property type="project" value="InterPro"/>
</dbReference>
<evidence type="ECO:0000313" key="2">
    <source>
        <dbReference type="EMBL" id="KPL14338.1"/>
    </source>
</evidence>
<proteinExistence type="predicted"/>
<dbReference type="PANTHER" id="PTHR33930">
    <property type="entry name" value="ALKYL HYDROPEROXIDE REDUCTASE AHPD"/>
    <property type="match status" value="1"/>
</dbReference>
<dbReference type="AlphaFoldDB" id="A0A0S8JXV6"/>
<sequence>MPKRKIDEFINEREQLIRNMANYCGQDAKRFFHLDSQIYKDGALPAKMKELLGLVASLVLRCEECIDYHLINCYENGITDKELAEALTVGLIAGGSITIPHLRRAYATWDELKKGVPNEI</sequence>
<dbReference type="Pfam" id="PF02627">
    <property type="entry name" value="CMD"/>
    <property type="match status" value="1"/>
</dbReference>
<evidence type="ECO:0000313" key="3">
    <source>
        <dbReference type="Proteomes" id="UP000050975"/>
    </source>
</evidence>